<dbReference type="RefSeq" id="WP_143948500.1">
    <property type="nucleotide sequence ID" value="NZ_BAABMB010000001.1"/>
</dbReference>
<dbReference type="PIRSF" id="PIRSF017082">
    <property type="entry name" value="YflP"/>
    <property type="match status" value="1"/>
</dbReference>
<dbReference type="AlphaFoldDB" id="A0A556APP3"/>
<dbReference type="EMBL" id="VLTJ01000023">
    <property type="protein sequence ID" value="TSH94854.1"/>
    <property type="molecule type" value="Genomic_DNA"/>
</dbReference>
<proteinExistence type="inferred from homology"/>
<reference evidence="3 4" key="1">
    <citation type="submission" date="2019-07" db="EMBL/GenBank/DDBJ databases">
        <title>Qingshengfaniella alkalisoli gen. nov., sp. nov., isolated from saline soil.</title>
        <authorList>
            <person name="Xu L."/>
            <person name="Huang X.-X."/>
            <person name="Sun J.-Q."/>
        </authorList>
    </citation>
    <scope>NUCLEOTIDE SEQUENCE [LARGE SCALE GENOMIC DNA]</scope>
    <source>
        <strain evidence="3 4">DSM 27279</strain>
    </source>
</reference>
<comment type="similarity">
    <text evidence="1">Belongs to the UPF0065 (bug) family.</text>
</comment>
<keyword evidence="2" id="KW-0732">Signal</keyword>
<dbReference type="Pfam" id="PF03401">
    <property type="entry name" value="TctC"/>
    <property type="match status" value="1"/>
</dbReference>
<gene>
    <name evidence="3" type="ORF">FOZ76_11985</name>
</gene>
<name>A0A556APP3_9BURK</name>
<accession>A0A556APP3</accession>
<dbReference type="InterPro" id="IPR005064">
    <property type="entry name" value="BUG"/>
</dbReference>
<evidence type="ECO:0000256" key="2">
    <source>
        <dbReference type="SAM" id="SignalP"/>
    </source>
</evidence>
<comment type="caution">
    <text evidence="3">The sequence shown here is derived from an EMBL/GenBank/DDBJ whole genome shotgun (WGS) entry which is preliminary data.</text>
</comment>
<dbReference type="InterPro" id="IPR042100">
    <property type="entry name" value="Bug_dom1"/>
</dbReference>
<dbReference type="Gene3D" id="3.40.190.10">
    <property type="entry name" value="Periplasmic binding protein-like II"/>
    <property type="match status" value="1"/>
</dbReference>
<evidence type="ECO:0000313" key="3">
    <source>
        <dbReference type="EMBL" id="TSH94854.1"/>
    </source>
</evidence>
<feature type="signal peptide" evidence="2">
    <location>
        <begin position="1"/>
        <end position="22"/>
    </location>
</feature>
<evidence type="ECO:0000256" key="1">
    <source>
        <dbReference type="ARBA" id="ARBA00006987"/>
    </source>
</evidence>
<dbReference type="SUPFAM" id="SSF53850">
    <property type="entry name" value="Periplasmic binding protein-like II"/>
    <property type="match status" value="1"/>
</dbReference>
<dbReference type="CDD" id="cd07012">
    <property type="entry name" value="PBP2_Bug_TTT"/>
    <property type="match status" value="1"/>
</dbReference>
<dbReference type="PANTHER" id="PTHR42928">
    <property type="entry name" value="TRICARBOXYLATE-BINDING PROTEIN"/>
    <property type="match status" value="1"/>
</dbReference>
<dbReference type="Gene3D" id="3.40.190.150">
    <property type="entry name" value="Bordetella uptake gene, domain 1"/>
    <property type="match status" value="1"/>
</dbReference>
<dbReference type="PANTHER" id="PTHR42928:SF5">
    <property type="entry name" value="BLR1237 PROTEIN"/>
    <property type="match status" value="1"/>
</dbReference>
<evidence type="ECO:0000313" key="4">
    <source>
        <dbReference type="Proteomes" id="UP000318405"/>
    </source>
</evidence>
<dbReference type="OrthoDB" id="8886951at2"/>
<keyword evidence="4" id="KW-1185">Reference proteome</keyword>
<organism evidence="3 4">
    <name type="scientific">Verticiella sediminum</name>
    <dbReference type="NCBI Taxonomy" id="1247510"/>
    <lineage>
        <taxon>Bacteria</taxon>
        <taxon>Pseudomonadati</taxon>
        <taxon>Pseudomonadota</taxon>
        <taxon>Betaproteobacteria</taxon>
        <taxon>Burkholderiales</taxon>
        <taxon>Alcaligenaceae</taxon>
        <taxon>Verticiella</taxon>
    </lineage>
</organism>
<dbReference type="Proteomes" id="UP000318405">
    <property type="component" value="Unassembled WGS sequence"/>
</dbReference>
<sequence>MKFRCLLSAFALAFAATGQAGAAYPEKPVNLVIPFAPGGLTDTLGRVYADKLSREWQQPVVAENRPGAGTAVGSSYVARAPADGYTLLLSSVGMATNPLLMSNLPYDPKDLEPLALAAVGPNVLYVHPSLPVHSVKELVDYAKESKTGVTFASSGVGASPHLAAELFAMRAGIEIVHVPYKGTGPAMADFLGGQIDAYFDTMQSLHYAQAGRLRAIAVTTPERVQELPDIPTVEESGVAPGVFSGTWFGFFVHKDTPPAIRAELLQAVEAATADEGVRQKTVDMGLVPQFLGEQEFSAFVKDESAKWEEVIRERNITVN</sequence>
<protein>
    <submittedName>
        <fullName evidence="3">Tripartite tricarboxylate transporter substrate binding protein</fullName>
    </submittedName>
</protein>
<feature type="chain" id="PRO_5022032603" evidence="2">
    <location>
        <begin position="23"/>
        <end position="319"/>
    </location>
</feature>